<dbReference type="AlphaFoldDB" id="A0A0A3AT19"/>
<dbReference type="RefSeq" id="WP_034613658.1">
    <property type="nucleotide sequence ID" value="NZ_JSUM01000004.1"/>
</dbReference>
<evidence type="ECO:0000313" key="7">
    <source>
        <dbReference type="EMBL" id="KGQ70922.1"/>
    </source>
</evidence>
<dbReference type="PANTHER" id="PTHR43401:SF2">
    <property type="entry name" value="L-THREONINE 3-DEHYDROGENASE"/>
    <property type="match status" value="1"/>
</dbReference>
<comment type="similarity">
    <text evidence="4">Belongs to the zinc-containing alcohol dehydrogenase family.</text>
</comment>
<dbReference type="PROSITE" id="PS00059">
    <property type="entry name" value="ADH_ZINC"/>
    <property type="match status" value="1"/>
</dbReference>
<dbReference type="InterPro" id="IPR013149">
    <property type="entry name" value="ADH-like_C"/>
</dbReference>
<dbReference type="InterPro" id="IPR002328">
    <property type="entry name" value="ADH_Zn_CS"/>
</dbReference>
<dbReference type="InterPro" id="IPR050129">
    <property type="entry name" value="Zn_alcohol_dh"/>
</dbReference>
<keyword evidence="1 4" id="KW-0479">Metal-binding</keyword>
<organism evidence="7 8">
    <name type="scientific">Chelonobacter oris</name>
    <dbReference type="NCBI Taxonomy" id="505317"/>
    <lineage>
        <taxon>Bacteria</taxon>
        <taxon>Pseudomonadati</taxon>
        <taxon>Pseudomonadota</taxon>
        <taxon>Gammaproteobacteria</taxon>
        <taxon>Pasteurellales</taxon>
        <taxon>Pasteurellaceae</taxon>
        <taxon>Chelonobacter</taxon>
    </lineage>
</organism>
<dbReference type="EMBL" id="JSUM01000004">
    <property type="protein sequence ID" value="KGQ70922.1"/>
    <property type="molecule type" value="Genomic_DNA"/>
</dbReference>
<dbReference type="STRING" id="505317.OA57_03540"/>
<dbReference type="Proteomes" id="UP000030380">
    <property type="component" value="Unassembled WGS sequence"/>
</dbReference>
<name>A0A0A3AT19_9PAST</name>
<keyword evidence="3" id="KW-0560">Oxidoreductase</keyword>
<protein>
    <submittedName>
        <fullName evidence="7">Galactitol-1-phosphate 5-dehydrogenase</fullName>
    </submittedName>
</protein>
<dbReference type="NCBIfam" id="NF007642">
    <property type="entry name" value="PRK10309.1"/>
    <property type="match status" value="1"/>
</dbReference>
<dbReference type="OrthoDB" id="9773078at2"/>
<keyword evidence="8" id="KW-1185">Reference proteome</keyword>
<evidence type="ECO:0000256" key="3">
    <source>
        <dbReference type="ARBA" id="ARBA00023002"/>
    </source>
</evidence>
<evidence type="ECO:0000256" key="2">
    <source>
        <dbReference type="ARBA" id="ARBA00022833"/>
    </source>
</evidence>
<feature type="domain" description="Alcohol dehydrogenase-like N-terminal" evidence="6">
    <location>
        <begin position="25"/>
        <end position="133"/>
    </location>
</feature>
<dbReference type="Pfam" id="PF08240">
    <property type="entry name" value="ADH_N"/>
    <property type="match status" value="1"/>
</dbReference>
<dbReference type="Pfam" id="PF00107">
    <property type="entry name" value="ADH_zinc_N"/>
    <property type="match status" value="1"/>
</dbReference>
<sequence length="348" mass="38071">MKAIIVESNRNLVLADIPKPQLSQNDDVLVKVRYSGVCGSDLPRMFHNGAHNYPIILGHEFCGIIEKTGSHVHGLAPGDMVVCAPLLPCFDCEECRQGFYSLCKNYTFVGSRRQGANAEYIVVNEKNLVKIPKDSDPLFSSFIEPVTVGLHAIYLADGCHNKNVIILGAGTIGLLALQCAKALGAKSTTVIDINNDKLLLAKKLGANHTFNPQETDSAAIQNALNESRFNQLILETAGVPQTVTLALNIAGPRAQVLLVGTLHHDLHLNQKDFGLILRKELTITGSWMNYSKPWPGEEWLQASKLINEGNITLEPLIASINLPEQYLKEVYSLAGKPMNGKIILKFQA</sequence>
<dbReference type="InterPro" id="IPR036291">
    <property type="entry name" value="NAD(P)-bd_dom_sf"/>
</dbReference>
<dbReference type="InterPro" id="IPR011032">
    <property type="entry name" value="GroES-like_sf"/>
</dbReference>
<evidence type="ECO:0000259" key="6">
    <source>
        <dbReference type="Pfam" id="PF08240"/>
    </source>
</evidence>
<comment type="cofactor">
    <cofactor evidence="4">
        <name>Zn(2+)</name>
        <dbReference type="ChEBI" id="CHEBI:29105"/>
    </cofactor>
</comment>
<dbReference type="SUPFAM" id="SSF50129">
    <property type="entry name" value="GroES-like"/>
    <property type="match status" value="1"/>
</dbReference>
<dbReference type="InterPro" id="IPR013154">
    <property type="entry name" value="ADH-like_N"/>
</dbReference>
<comment type="caution">
    <text evidence="7">The sequence shown here is derived from an EMBL/GenBank/DDBJ whole genome shotgun (WGS) entry which is preliminary data.</text>
</comment>
<dbReference type="GO" id="GO:0016491">
    <property type="term" value="F:oxidoreductase activity"/>
    <property type="evidence" value="ECO:0007669"/>
    <property type="project" value="UniProtKB-KW"/>
</dbReference>
<proteinExistence type="inferred from homology"/>
<keyword evidence="2 4" id="KW-0862">Zinc</keyword>
<reference evidence="7 8" key="1">
    <citation type="submission" date="2014-11" db="EMBL/GenBank/DDBJ databases">
        <title>Draft genome sequence of Chelonobacter oris 1662T, associated with respiratory disease in Hermann's Tortoises.</title>
        <authorList>
            <person name="Kudirkiene E."/>
            <person name="Hansen M.J."/>
            <person name="Bojesen A.M."/>
        </authorList>
    </citation>
    <scope>NUCLEOTIDE SEQUENCE [LARGE SCALE GENOMIC DNA]</scope>
    <source>
        <strain evidence="7 8">1662</strain>
    </source>
</reference>
<dbReference type="Gene3D" id="3.90.180.10">
    <property type="entry name" value="Medium-chain alcohol dehydrogenases, catalytic domain"/>
    <property type="match status" value="1"/>
</dbReference>
<evidence type="ECO:0000256" key="4">
    <source>
        <dbReference type="RuleBase" id="RU361277"/>
    </source>
</evidence>
<evidence type="ECO:0000313" key="8">
    <source>
        <dbReference type="Proteomes" id="UP000030380"/>
    </source>
</evidence>
<gene>
    <name evidence="7" type="ORF">OA57_03540</name>
</gene>
<accession>A0A0A3AT19</accession>
<dbReference type="SUPFAM" id="SSF51735">
    <property type="entry name" value="NAD(P)-binding Rossmann-fold domains"/>
    <property type="match status" value="1"/>
</dbReference>
<dbReference type="PANTHER" id="PTHR43401">
    <property type="entry name" value="L-THREONINE 3-DEHYDROGENASE"/>
    <property type="match status" value="1"/>
</dbReference>
<dbReference type="GO" id="GO:0008270">
    <property type="term" value="F:zinc ion binding"/>
    <property type="evidence" value="ECO:0007669"/>
    <property type="project" value="InterPro"/>
</dbReference>
<dbReference type="Gene3D" id="3.40.50.720">
    <property type="entry name" value="NAD(P)-binding Rossmann-like Domain"/>
    <property type="match status" value="1"/>
</dbReference>
<evidence type="ECO:0000256" key="1">
    <source>
        <dbReference type="ARBA" id="ARBA00022723"/>
    </source>
</evidence>
<dbReference type="CDD" id="cd08236">
    <property type="entry name" value="sugar_DH"/>
    <property type="match status" value="1"/>
</dbReference>
<feature type="domain" description="Alcohol dehydrogenase-like C-terminal" evidence="5">
    <location>
        <begin position="172"/>
        <end position="295"/>
    </location>
</feature>
<evidence type="ECO:0000259" key="5">
    <source>
        <dbReference type="Pfam" id="PF00107"/>
    </source>
</evidence>